<gene>
    <name evidence="2" type="ORF">DO97_03470</name>
</gene>
<evidence type="ECO:0000313" key="3">
    <source>
        <dbReference type="Proteomes" id="UP000030170"/>
    </source>
</evidence>
<organism evidence="2 3">
    <name type="scientific">Neosynechococcus sphagnicola sy1</name>
    <dbReference type="NCBI Taxonomy" id="1497020"/>
    <lineage>
        <taxon>Bacteria</taxon>
        <taxon>Bacillati</taxon>
        <taxon>Cyanobacteriota</taxon>
        <taxon>Cyanophyceae</taxon>
        <taxon>Neosynechococcales</taxon>
        <taxon>Neosynechococcaceae</taxon>
        <taxon>Neosynechococcus</taxon>
    </lineage>
</organism>
<dbReference type="Proteomes" id="UP000030170">
    <property type="component" value="Unassembled WGS sequence"/>
</dbReference>
<feature type="chain" id="PRO_5001941029" evidence="1">
    <location>
        <begin position="32"/>
        <end position="162"/>
    </location>
</feature>
<protein>
    <submittedName>
        <fullName evidence="2">Uncharacterized protein</fullName>
    </submittedName>
</protein>
<feature type="signal peptide" evidence="1">
    <location>
        <begin position="1"/>
        <end position="31"/>
    </location>
</feature>
<name>A0A098TKK4_9CYAN</name>
<dbReference type="EMBL" id="JJML01000017">
    <property type="protein sequence ID" value="KGF72811.1"/>
    <property type="molecule type" value="Genomic_DNA"/>
</dbReference>
<accession>A0A098TKK4</accession>
<evidence type="ECO:0000313" key="2">
    <source>
        <dbReference type="EMBL" id="KGF72811.1"/>
    </source>
</evidence>
<proteinExistence type="predicted"/>
<dbReference type="AlphaFoldDB" id="A0A098TKK4"/>
<keyword evidence="1" id="KW-0732">Signal</keyword>
<sequence length="162" mass="17726">MYRGHQIFSELFMRKSIPLAISCAIALSAPAVPTLAECANFWTNAQGQQVCFDGSFRPSSEPEFASQLVGIKGLYLRWRGTDFLILKGFVVNISDRPIHVSLLVVKFLRHGVNLHEETVAINKDLSPGQAGAINWTISGSDLSNASVSQIKIVPTKIVAEEN</sequence>
<keyword evidence="3" id="KW-1185">Reference proteome</keyword>
<comment type="caution">
    <text evidence="2">The sequence shown here is derived from an EMBL/GenBank/DDBJ whole genome shotgun (WGS) entry which is preliminary data.</text>
</comment>
<evidence type="ECO:0000256" key="1">
    <source>
        <dbReference type="SAM" id="SignalP"/>
    </source>
</evidence>
<reference evidence="2 3" key="1">
    <citation type="journal article" date="2014" name="Mol. Ecol.">
        <title>Evolution of Synechococcus.</title>
        <authorList>
            <person name="Dvorak P."/>
            <person name="Casamatta D."/>
            <person name="Hasler P."/>
            <person name="Poulickova A."/>
            <person name="Ondrej V."/>
            <person name="Sanges R."/>
        </authorList>
    </citation>
    <scope>NUCLEOTIDE SEQUENCE [LARGE SCALE GENOMIC DNA]</scope>
    <source>
        <strain evidence="2 3">CAUP A 1101</strain>
    </source>
</reference>